<dbReference type="EMBL" id="JYDL01000072">
    <property type="protein sequence ID" value="KRX18462.1"/>
    <property type="molecule type" value="Genomic_DNA"/>
</dbReference>
<dbReference type="InterPro" id="IPR005312">
    <property type="entry name" value="DUF1759"/>
</dbReference>
<sequence>MDSVHRGWEDVRNYNSFAHLDTINNLAAQVRWLKTAMEEMEAALDGSAETRQICFAKLTDTWSRYEEIFTKLLTNAMDQKSIDVYTEERETVCADITEMKIKVENKERELGAQERNSTGSMPISQAGSSNVRLPKMEIKKFNGEYHDWQRFHDEFETTINSNSNLSPIEKFNYLRSLLSGNAETAIRGLTLNAVNYETALTILNEKFGDPQLLIEEHLKSLQNLPVITNQWDSKRLEKFVNDMEINIRGLETLNTPPVVYQAVLMPLILSRLPREISVEWKRQNPNRQKDMYELLSFLKTELKSRECSKRHHPLIHLNQEKRSVIENQTETIEKNRVHVTHAMVGNRGTLLQSARARLYNEDGNSMIVNCLFDSGSQRSFVKKSVAEALSLKGPFETVNIESFGNIHSECLRVRRVKFWLTSVRDKSHKKQMVEALCLKKITDRPNVRLDIKQYSHFTSLQLAEDFNDLSSTFDVLIGLDYYYDFINQAIIKGPEGEPMAIHSTLGWIICGPTPKKVPTKSTKMLFAKVEDHLDDILKNFWDIEAIGIKDEEKETDSKASNCLRKQYILTGKDRNYSFLESKLPNNYKQASDRLIQTERSLRRNLTKTQLYENGMKEYLENGFVEEVNDVQGQPGRTWYLPHHNVLREDKSSTKCRIVFDGSAQFRNDSLNEQLDP</sequence>
<keyword evidence="4" id="KW-1185">Reference proteome</keyword>
<protein>
    <recommendedName>
        <fullName evidence="2">DUF1758 domain-containing protein</fullName>
    </recommendedName>
</protein>
<gene>
    <name evidence="3" type="ORF">T07_9506</name>
</gene>
<dbReference type="PANTHER" id="PTHR47331">
    <property type="entry name" value="PHD-TYPE DOMAIN-CONTAINING PROTEIN"/>
    <property type="match status" value="1"/>
</dbReference>
<name>A0A0V0RVE3_9BILA</name>
<reference evidence="3 4" key="1">
    <citation type="submission" date="2015-01" db="EMBL/GenBank/DDBJ databases">
        <title>Evolution of Trichinella species and genotypes.</title>
        <authorList>
            <person name="Korhonen P.K."/>
            <person name="Edoardo P."/>
            <person name="Giuseppe L.R."/>
            <person name="Gasser R.B."/>
        </authorList>
    </citation>
    <scope>NUCLEOTIDE SEQUENCE [LARGE SCALE GENOMIC DNA]</scope>
    <source>
        <strain evidence="3">ISS37</strain>
    </source>
</reference>
<feature type="compositionally biased region" description="Polar residues" evidence="1">
    <location>
        <begin position="114"/>
        <end position="127"/>
    </location>
</feature>
<organism evidence="3 4">
    <name type="scientific">Trichinella nelsoni</name>
    <dbReference type="NCBI Taxonomy" id="6336"/>
    <lineage>
        <taxon>Eukaryota</taxon>
        <taxon>Metazoa</taxon>
        <taxon>Ecdysozoa</taxon>
        <taxon>Nematoda</taxon>
        <taxon>Enoplea</taxon>
        <taxon>Dorylaimia</taxon>
        <taxon>Trichinellida</taxon>
        <taxon>Trichinellidae</taxon>
        <taxon>Trichinella</taxon>
    </lineage>
</organism>
<dbReference type="Proteomes" id="UP000054630">
    <property type="component" value="Unassembled WGS sequence"/>
</dbReference>
<evidence type="ECO:0000259" key="2">
    <source>
        <dbReference type="Pfam" id="PF05585"/>
    </source>
</evidence>
<accession>A0A0V0RVE3</accession>
<dbReference type="InterPro" id="IPR008737">
    <property type="entry name" value="DUF1758"/>
</dbReference>
<dbReference type="PANTHER" id="PTHR47331:SF1">
    <property type="entry name" value="GAG-LIKE PROTEIN"/>
    <property type="match status" value="1"/>
</dbReference>
<evidence type="ECO:0000313" key="4">
    <source>
        <dbReference type="Proteomes" id="UP000054630"/>
    </source>
</evidence>
<feature type="region of interest" description="Disordered" evidence="1">
    <location>
        <begin position="107"/>
        <end position="127"/>
    </location>
</feature>
<dbReference type="Pfam" id="PF05585">
    <property type="entry name" value="DUF1758"/>
    <property type="match status" value="1"/>
</dbReference>
<proteinExistence type="predicted"/>
<dbReference type="STRING" id="6336.A0A0V0RVE3"/>
<comment type="caution">
    <text evidence="3">The sequence shown here is derived from an EMBL/GenBank/DDBJ whole genome shotgun (WGS) entry which is preliminary data.</text>
</comment>
<dbReference type="Pfam" id="PF03564">
    <property type="entry name" value="DUF1759"/>
    <property type="match status" value="1"/>
</dbReference>
<dbReference type="OrthoDB" id="5873400at2759"/>
<evidence type="ECO:0000313" key="3">
    <source>
        <dbReference type="EMBL" id="KRX18462.1"/>
    </source>
</evidence>
<feature type="domain" description="DUF1758" evidence="2">
    <location>
        <begin position="371"/>
        <end position="509"/>
    </location>
</feature>
<dbReference type="AlphaFoldDB" id="A0A0V0RVE3"/>
<evidence type="ECO:0000256" key="1">
    <source>
        <dbReference type="SAM" id="MobiDB-lite"/>
    </source>
</evidence>